<gene>
    <name evidence="1" type="ORF">ENP94_07570</name>
    <name evidence="2" type="ORF">ENS16_03215</name>
</gene>
<evidence type="ECO:0000313" key="1">
    <source>
        <dbReference type="EMBL" id="HEA87845.1"/>
    </source>
</evidence>
<organism evidence="2">
    <name type="scientific">candidate division WOR-3 bacterium</name>
    <dbReference type="NCBI Taxonomy" id="2052148"/>
    <lineage>
        <taxon>Bacteria</taxon>
        <taxon>Bacteria division WOR-3</taxon>
    </lineage>
</organism>
<comment type="caution">
    <text evidence="2">The sequence shown here is derived from an EMBL/GenBank/DDBJ whole genome shotgun (WGS) entry which is preliminary data.</text>
</comment>
<dbReference type="EMBL" id="DSLG01000008">
    <property type="protein sequence ID" value="HEA87845.1"/>
    <property type="molecule type" value="Genomic_DNA"/>
</dbReference>
<dbReference type="EMBL" id="DSTU01000004">
    <property type="protein sequence ID" value="HFJ53683.1"/>
    <property type="molecule type" value="Genomic_DNA"/>
</dbReference>
<sequence length="247" mass="27800">MSRTFVLVGLILCAGFSQWPNEKQVEVAGLIYSMATDGYDYQPGDSVRMRYRIINPREDTVIFRFRSLPYADFAVNSGAVWRSTYATLPLCWDLKLSPEDSTEAFAVWDMHDSEGNLVAPGVYECSGVYRYDEPEPYPLAVEIRVLDSVPEPRTSGADSGIALHISKSLSTGSWVVQCRVKREQRLELTVYSSTGIPVIRLWQGRMTPGNYQFELNTASMNRLPAGVYYLRLGAEGFTTGQRLVLIR</sequence>
<reference evidence="2" key="1">
    <citation type="journal article" date="2020" name="mSystems">
        <title>Genome- and Community-Level Interaction Insights into Carbon Utilization and Element Cycling Functions of Hydrothermarchaeota in Hydrothermal Sediment.</title>
        <authorList>
            <person name="Zhou Z."/>
            <person name="Liu Y."/>
            <person name="Xu W."/>
            <person name="Pan J."/>
            <person name="Luo Z.H."/>
            <person name="Li M."/>
        </authorList>
    </citation>
    <scope>NUCLEOTIDE SEQUENCE [LARGE SCALE GENOMIC DNA]</scope>
    <source>
        <strain evidence="1">SpSt-265</strain>
        <strain evidence="2">SpSt-465</strain>
    </source>
</reference>
<name>A0A7C3IZ80_UNCW3</name>
<protein>
    <recommendedName>
        <fullName evidence="3">T9SS type A sorting domain-containing protein</fullName>
    </recommendedName>
</protein>
<evidence type="ECO:0000313" key="2">
    <source>
        <dbReference type="EMBL" id="HFJ53683.1"/>
    </source>
</evidence>
<proteinExistence type="predicted"/>
<dbReference type="AlphaFoldDB" id="A0A7C3IZ80"/>
<accession>A0A7C3IZ80</accession>
<evidence type="ECO:0008006" key="3">
    <source>
        <dbReference type="Google" id="ProtNLM"/>
    </source>
</evidence>